<dbReference type="EMBL" id="UGRU01000001">
    <property type="protein sequence ID" value="SUA46354.1"/>
    <property type="molecule type" value="Genomic_DNA"/>
</dbReference>
<gene>
    <name evidence="1" type="primary">cmdD_4</name>
    <name evidence="1" type="ORF">NCTC13184_04879</name>
</gene>
<organism evidence="1 2">
    <name type="scientific">Nocardia africana</name>
    <dbReference type="NCBI Taxonomy" id="134964"/>
    <lineage>
        <taxon>Bacteria</taxon>
        <taxon>Bacillati</taxon>
        <taxon>Actinomycetota</taxon>
        <taxon>Actinomycetes</taxon>
        <taxon>Mycobacteriales</taxon>
        <taxon>Nocardiaceae</taxon>
        <taxon>Nocardia</taxon>
    </lineage>
</organism>
<dbReference type="OrthoDB" id="4501954at2"/>
<protein>
    <submittedName>
        <fullName evidence="1">Chondramide synthase cmdD</fullName>
    </submittedName>
</protein>
<dbReference type="RefSeq" id="WP_062967988.1">
    <property type="nucleotide sequence ID" value="NZ_JAJFOE010000001.1"/>
</dbReference>
<dbReference type="SUPFAM" id="SSF53335">
    <property type="entry name" value="S-adenosyl-L-methionine-dependent methyltransferases"/>
    <property type="match status" value="1"/>
</dbReference>
<proteinExistence type="predicted"/>
<name>A0A378X104_9NOCA</name>
<dbReference type="Pfam" id="PF13489">
    <property type="entry name" value="Methyltransf_23"/>
    <property type="match status" value="1"/>
</dbReference>
<sequence length="447" mass="47702">MTAHLASLAAAHPWVRSAHWDPNREAIIVYPADSALAVRPAPGPLLSEHLEHWRHVYSYVYAAAEQRYGDNLDLSGWRASDTGAPFDRAHMLEWIDHAVRLVLRGEPATVLEVGCGSGLLAHRIHPRTRGYVGLDPAEPAVERLRAQALPGVRVVHAAAHQLTTAPVVEALRSVGATAPDRIVFNSVTQCFPDSAYLTAVLEDALDVVAPGGAVVVGDIRNLASAAAFAHWIEAARHPESTAADLARRAAARLAAEEELLCDPRFFARLADKHARAVRVACHAKPIGADTELTRYRYDVVMTVDGPAPATTRTVVWDQLPGSASGTWPTALATALRDPAVLVTGIPNALLDTQNPAAVTPAQLVTALPPEAAVLLDSADARVLAAGRPEQHAGVEAVNDSGAVELCTDPLARFVRLRLPEVLADHLEQQSRNASVPAIVVAEESVTR</sequence>
<dbReference type="Proteomes" id="UP000255082">
    <property type="component" value="Unassembled WGS sequence"/>
</dbReference>
<evidence type="ECO:0000313" key="2">
    <source>
        <dbReference type="Proteomes" id="UP000255082"/>
    </source>
</evidence>
<dbReference type="CDD" id="cd02440">
    <property type="entry name" value="AdoMet_MTases"/>
    <property type="match status" value="1"/>
</dbReference>
<dbReference type="Gene3D" id="3.40.50.150">
    <property type="entry name" value="Vaccinia Virus protein VP39"/>
    <property type="match status" value="1"/>
</dbReference>
<dbReference type="InterPro" id="IPR029063">
    <property type="entry name" value="SAM-dependent_MTases_sf"/>
</dbReference>
<reference evidence="1 2" key="1">
    <citation type="submission" date="2018-06" db="EMBL/GenBank/DDBJ databases">
        <authorList>
            <consortium name="Pathogen Informatics"/>
            <person name="Doyle S."/>
        </authorList>
    </citation>
    <scope>NUCLEOTIDE SEQUENCE [LARGE SCALE GENOMIC DNA]</scope>
    <source>
        <strain evidence="1 2">NCTC13184</strain>
    </source>
</reference>
<evidence type="ECO:0000313" key="1">
    <source>
        <dbReference type="EMBL" id="SUA46354.1"/>
    </source>
</evidence>
<accession>A0A378X104</accession>
<dbReference type="AlphaFoldDB" id="A0A378X104"/>